<dbReference type="GO" id="GO:0099122">
    <property type="term" value="F:RNA polymerase II C-terminal domain binding"/>
    <property type="evidence" value="ECO:0007669"/>
    <property type="project" value="InterPro"/>
</dbReference>
<reference evidence="5" key="1">
    <citation type="submission" date="2019-06" db="EMBL/GenBank/DDBJ databases">
        <title>Draft genome sequence of the griseofulvin-producing fungus Xylaria cubensis strain G536.</title>
        <authorList>
            <person name="Mead M.E."/>
            <person name="Raja H.A."/>
            <person name="Steenwyk J.L."/>
            <person name="Knowles S.L."/>
            <person name="Oberlies N.H."/>
            <person name="Rokas A."/>
        </authorList>
    </citation>
    <scope>NUCLEOTIDE SEQUENCE [LARGE SCALE GENOMIC DNA]</scope>
    <source>
        <strain evidence="5">G536</strain>
    </source>
</reference>
<name>A0A553HYC7_9PEZI</name>
<dbReference type="Proteomes" id="UP000319160">
    <property type="component" value="Unassembled WGS sequence"/>
</dbReference>
<dbReference type="FunFam" id="1.25.40.90:FF:000030">
    <property type="entry name" value="DUF618 domain protein"/>
    <property type="match status" value="1"/>
</dbReference>
<feature type="coiled-coil region" evidence="1">
    <location>
        <begin position="213"/>
        <end position="272"/>
    </location>
</feature>
<dbReference type="GO" id="GO:0031124">
    <property type="term" value="P:mRNA 3'-end processing"/>
    <property type="evidence" value="ECO:0007669"/>
    <property type="project" value="InterPro"/>
</dbReference>
<feature type="compositionally biased region" description="Low complexity" evidence="2">
    <location>
        <begin position="329"/>
        <end position="362"/>
    </location>
</feature>
<dbReference type="PROSITE" id="PS51391">
    <property type="entry name" value="CID"/>
    <property type="match status" value="1"/>
</dbReference>
<dbReference type="SUPFAM" id="SSF48464">
    <property type="entry name" value="ENTH/VHS domain"/>
    <property type="match status" value="1"/>
</dbReference>
<dbReference type="Gene3D" id="1.25.40.90">
    <property type="match status" value="1"/>
</dbReference>
<feature type="region of interest" description="Disordered" evidence="2">
    <location>
        <begin position="275"/>
        <end position="414"/>
    </location>
</feature>
<feature type="compositionally biased region" description="Acidic residues" evidence="2">
    <location>
        <begin position="310"/>
        <end position="325"/>
    </location>
</feature>
<dbReference type="InterPro" id="IPR047883">
    <property type="entry name" value="Rtt103-like_CID"/>
</dbReference>
<dbReference type="EMBL" id="VFLP01000032">
    <property type="protein sequence ID" value="TRX92942.1"/>
    <property type="molecule type" value="Genomic_DNA"/>
</dbReference>
<keyword evidence="5" id="KW-1185">Reference proteome</keyword>
<dbReference type="OrthoDB" id="10069473at2759"/>
<feature type="compositionally biased region" description="Acidic residues" evidence="2">
    <location>
        <begin position="394"/>
        <end position="403"/>
    </location>
</feature>
<dbReference type="SMART" id="SM00582">
    <property type="entry name" value="RPR"/>
    <property type="match status" value="1"/>
</dbReference>
<evidence type="ECO:0000259" key="3">
    <source>
        <dbReference type="PROSITE" id="PS51391"/>
    </source>
</evidence>
<dbReference type="CDD" id="cd17003">
    <property type="entry name" value="CID_Rtt103"/>
    <property type="match status" value="1"/>
</dbReference>
<dbReference type="InterPro" id="IPR006569">
    <property type="entry name" value="CID_dom"/>
</dbReference>
<feature type="compositionally biased region" description="Basic and acidic residues" evidence="2">
    <location>
        <begin position="405"/>
        <end position="414"/>
    </location>
</feature>
<dbReference type="InterPro" id="IPR008942">
    <property type="entry name" value="ENTH_VHS"/>
</dbReference>
<organism evidence="4 5">
    <name type="scientific">Xylaria flabelliformis</name>
    <dbReference type="NCBI Taxonomy" id="2512241"/>
    <lineage>
        <taxon>Eukaryota</taxon>
        <taxon>Fungi</taxon>
        <taxon>Dikarya</taxon>
        <taxon>Ascomycota</taxon>
        <taxon>Pezizomycotina</taxon>
        <taxon>Sordariomycetes</taxon>
        <taxon>Xylariomycetidae</taxon>
        <taxon>Xylariales</taxon>
        <taxon>Xylariaceae</taxon>
        <taxon>Xylaria</taxon>
    </lineage>
</organism>
<evidence type="ECO:0000313" key="4">
    <source>
        <dbReference type="EMBL" id="TRX92942.1"/>
    </source>
</evidence>
<evidence type="ECO:0000256" key="2">
    <source>
        <dbReference type="SAM" id="MobiDB-lite"/>
    </source>
</evidence>
<sequence length="414" mass="45300">MAYNDDAVLAKLSSLSETQDSIVSVAQWIMFYRRHADRTVQLWLQKLKDSSSHKRLNLIYLANEVAQQSKARRKDEFLVSFSPAVAEAVAAAYKGAPHDVQQRIRRVVDVWRERGVFEGPIQQAVETRIHDIDKARGTSKAGLGGSIFGAASSLPAELTSLVAPQQNVSKVLLSTKPVVKSARTDYDSLMAPGSTVPSAPVYAARLSGLLKTLAQAEGAVEQCVKARRELVNELQKLLDTNRDALIADENELEEVMQKKLKVEDKKTEVERAIMAGLPNDEPYPTGGNVQEEPAEEPDRPEVEALTPLSNEDEDEDEDEDFEPEPSDPAPEWSPEFPPEESTLPTHSAPPATTTATQQTLPSVVGSPSYKSVPTAANGAKKRRLEETSDFPDLGNDDGIDADVVEMLRKDSSSS</sequence>
<comment type="caution">
    <text evidence="4">The sequence shown here is derived from an EMBL/GenBank/DDBJ whole genome shotgun (WGS) entry which is preliminary data.</text>
</comment>
<dbReference type="PANTHER" id="PTHR12460">
    <property type="entry name" value="CYCLIN-DEPENDENT KINASE INHIBITOR-RELATED PROTEIN"/>
    <property type="match status" value="1"/>
</dbReference>
<dbReference type="AlphaFoldDB" id="A0A553HYC7"/>
<proteinExistence type="predicted"/>
<dbReference type="STRING" id="2512241.A0A553HYC7"/>
<feature type="domain" description="CID" evidence="3">
    <location>
        <begin position="1"/>
        <end position="133"/>
    </location>
</feature>
<protein>
    <recommendedName>
        <fullName evidence="3">CID domain-containing protein</fullName>
    </recommendedName>
</protein>
<gene>
    <name evidence="4" type="ORF">FHL15_006080</name>
</gene>
<dbReference type="Pfam" id="PF04818">
    <property type="entry name" value="CID"/>
    <property type="match status" value="1"/>
</dbReference>
<evidence type="ECO:0000313" key="5">
    <source>
        <dbReference type="Proteomes" id="UP000319160"/>
    </source>
</evidence>
<evidence type="ECO:0000256" key="1">
    <source>
        <dbReference type="SAM" id="Coils"/>
    </source>
</evidence>
<accession>A0A553HYC7</accession>
<dbReference type="PANTHER" id="PTHR12460:SF0">
    <property type="entry name" value="CID DOMAIN-CONTAINING PROTEIN-RELATED"/>
    <property type="match status" value="1"/>
</dbReference>
<keyword evidence="1" id="KW-0175">Coiled coil</keyword>